<name>A0ABS3NF97_9GAMM</name>
<dbReference type="SMART" id="SM01321">
    <property type="entry name" value="Y1_Tnp"/>
    <property type="match status" value="1"/>
</dbReference>
<comment type="caution">
    <text evidence="3">The sequence shown here is derived from an EMBL/GenBank/DDBJ whole genome shotgun (WGS) entry which is preliminary data.</text>
</comment>
<proteinExistence type="predicted"/>
<dbReference type="PANTHER" id="PTHR34322">
    <property type="entry name" value="TRANSPOSASE, Y1_TNP DOMAIN-CONTAINING"/>
    <property type="match status" value="1"/>
</dbReference>
<reference evidence="3 4" key="1">
    <citation type="submission" date="2021-03" db="EMBL/GenBank/DDBJ databases">
        <title>Oceanisphaera sp. nov., isolated from the intestine.</title>
        <authorList>
            <person name="Zhao L.-H."/>
            <person name="Shi L.-F."/>
        </authorList>
    </citation>
    <scope>NUCLEOTIDE SEQUENCE [LARGE SCALE GENOMIC DNA]</scope>
    <source>
        <strain evidence="3 4">DM8</strain>
    </source>
</reference>
<organism evidence="3 4">
    <name type="scientific">Oceanisphaera pacifica</name>
    <dbReference type="NCBI Taxonomy" id="2818389"/>
    <lineage>
        <taxon>Bacteria</taxon>
        <taxon>Pseudomonadati</taxon>
        <taxon>Pseudomonadota</taxon>
        <taxon>Gammaproteobacteria</taxon>
        <taxon>Aeromonadales</taxon>
        <taxon>Aeromonadaceae</taxon>
        <taxon>Oceanisphaera</taxon>
    </lineage>
</organism>
<dbReference type="InterPro" id="IPR036515">
    <property type="entry name" value="Transposase_17_sf"/>
</dbReference>
<evidence type="ECO:0000313" key="3">
    <source>
        <dbReference type="EMBL" id="MBO1518955.1"/>
    </source>
</evidence>
<keyword evidence="4" id="KW-1185">Reference proteome</keyword>
<sequence>MTTARRHLIDVNSTPYYHVIHRCVRRAYLCGEDENTGRSYEHRRAWIIDRAKRLASIFCIDICAYAVMSNHYHLVLKIDVQTHQSLSHQDVVFRWLQVYSGSLVAKKFLNDEVLTDAEQLLLDTDIANWHERLGSISWFMSSLNQYISHKANQEDDCKGAFWDGRFRSQALIGEQALLACMMYVDLNPIRAGVANSLQDSDYTSIQQRIGEASKPTLSGSQPSSQSSPDAKKLPLKPLLAFAGTIQGSILAGIPFHFIDYLDLIDWTGRAIRNDKPGFIPSSQPSLLARLNISTESWIISAKEFNRQYSGICGRWSDMCAMKQKYGGKWCRGKAQSEALHPNG</sequence>
<dbReference type="EMBL" id="JAGDFX010000004">
    <property type="protein sequence ID" value="MBO1518955.1"/>
    <property type="molecule type" value="Genomic_DNA"/>
</dbReference>
<protein>
    <submittedName>
        <fullName evidence="3">Transposase</fullName>
    </submittedName>
</protein>
<accession>A0ABS3NF97</accession>
<gene>
    <name evidence="3" type="ORF">J3U76_04765</name>
</gene>
<evidence type="ECO:0000313" key="4">
    <source>
        <dbReference type="Proteomes" id="UP000664882"/>
    </source>
</evidence>
<dbReference type="Proteomes" id="UP000664882">
    <property type="component" value="Unassembled WGS sequence"/>
</dbReference>
<feature type="domain" description="Transposase IS200-like" evidence="2">
    <location>
        <begin position="13"/>
        <end position="187"/>
    </location>
</feature>
<evidence type="ECO:0000259" key="2">
    <source>
        <dbReference type="SMART" id="SM01321"/>
    </source>
</evidence>
<evidence type="ECO:0000256" key="1">
    <source>
        <dbReference type="SAM" id="MobiDB-lite"/>
    </source>
</evidence>
<dbReference type="InterPro" id="IPR002686">
    <property type="entry name" value="Transposase_17"/>
</dbReference>
<feature type="region of interest" description="Disordered" evidence="1">
    <location>
        <begin position="212"/>
        <end position="231"/>
    </location>
</feature>
<dbReference type="Gene3D" id="3.30.70.1290">
    <property type="entry name" value="Transposase IS200-like"/>
    <property type="match status" value="1"/>
</dbReference>
<dbReference type="SUPFAM" id="SSF143422">
    <property type="entry name" value="Transposase IS200-like"/>
    <property type="match status" value="1"/>
</dbReference>
<dbReference type="PANTHER" id="PTHR34322:SF2">
    <property type="entry name" value="TRANSPOSASE IS200-LIKE DOMAIN-CONTAINING PROTEIN"/>
    <property type="match status" value="1"/>
</dbReference>
<feature type="compositionally biased region" description="Low complexity" evidence="1">
    <location>
        <begin position="218"/>
        <end position="228"/>
    </location>
</feature>
<dbReference type="RefSeq" id="WP_208004698.1">
    <property type="nucleotide sequence ID" value="NZ_JAGDFX010000004.1"/>
</dbReference>